<evidence type="ECO:0008006" key="4">
    <source>
        <dbReference type="Google" id="ProtNLM"/>
    </source>
</evidence>
<evidence type="ECO:0000256" key="1">
    <source>
        <dbReference type="SAM" id="MobiDB-lite"/>
    </source>
</evidence>
<keyword evidence="3" id="KW-1185">Reference proteome</keyword>
<dbReference type="RefSeq" id="WP_344945569.1">
    <property type="nucleotide sequence ID" value="NZ_BAAAZR010000020.1"/>
</dbReference>
<feature type="region of interest" description="Disordered" evidence="1">
    <location>
        <begin position="122"/>
        <end position="169"/>
    </location>
</feature>
<dbReference type="EMBL" id="BAAAZR010000020">
    <property type="protein sequence ID" value="GAA3825352.1"/>
    <property type="molecule type" value="Genomic_DNA"/>
</dbReference>
<organism evidence="2 3">
    <name type="scientific">Sphaerisporangium flaviroseum</name>
    <dbReference type="NCBI Taxonomy" id="509199"/>
    <lineage>
        <taxon>Bacteria</taxon>
        <taxon>Bacillati</taxon>
        <taxon>Actinomycetota</taxon>
        <taxon>Actinomycetes</taxon>
        <taxon>Streptosporangiales</taxon>
        <taxon>Streptosporangiaceae</taxon>
        <taxon>Sphaerisporangium</taxon>
    </lineage>
</organism>
<reference evidence="3" key="1">
    <citation type="journal article" date="2019" name="Int. J. Syst. Evol. Microbiol.">
        <title>The Global Catalogue of Microorganisms (GCM) 10K type strain sequencing project: providing services to taxonomists for standard genome sequencing and annotation.</title>
        <authorList>
            <consortium name="The Broad Institute Genomics Platform"/>
            <consortium name="The Broad Institute Genome Sequencing Center for Infectious Disease"/>
            <person name="Wu L."/>
            <person name="Ma J."/>
        </authorList>
    </citation>
    <scope>NUCLEOTIDE SEQUENCE [LARGE SCALE GENOMIC DNA]</scope>
    <source>
        <strain evidence="3">JCM 16908</strain>
    </source>
</reference>
<evidence type="ECO:0000313" key="3">
    <source>
        <dbReference type="Proteomes" id="UP001500888"/>
    </source>
</evidence>
<protein>
    <recommendedName>
        <fullName evidence="4">DUF2742 domain-containing protein</fullName>
    </recommendedName>
</protein>
<sequence length="169" mass="18637">MLKWDTLSPGEKRAAVALAAMLPGYVNAVFVAEHLAEAIAWQRGELTDEQLMARTGWTLNATPEQYADMALRSAEEAGIDPVQWLDAMKGAYEEQRAIAAELQSETMHQSSRDPDEFWKIVNANTWPEDFEEPGPAEKPQDLGPGQEGSPAPDASGHREPPEEPRKPEA</sequence>
<dbReference type="Proteomes" id="UP001500888">
    <property type="component" value="Unassembled WGS sequence"/>
</dbReference>
<name>A0ABP7IS62_9ACTN</name>
<proteinExistence type="predicted"/>
<evidence type="ECO:0000313" key="2">
    <source>
        <dbReference type="EMBL" id="GAA3825352.1"/>
    </source>
</evidence>
<comment type="caution">
    <text evidence="2">The sequence shown here is derived from an EMBL/GenBank/DDBJ whole genome shotgun (WGS) entry which is preliminary data.</text>
</comment>
<feature type="compositionally biased region" description="Basic and acidic residues" evidence="1">
    <location>
        <begin position="155"/>
        <end position="169"/>
    </location>
</feature>
<gene>
    <name evidence="2" type="ORF">GCM10022226_52570</name>
</gene>
<accession>A0ABP7IS62</accession>